<organism evidence="5 6">
    <name type="scientific">Blyttiomyces helicus</name>
    <dbReference type="NCBI Taxonomy" id="388810"/>
    <lineage>
        <taxon>Eukaryota</taxon>
        <taxon>Fungi</taxon>
        <taxon>Fungi incertae sedis</taxon>
        <taxon>Chytridiomycota</taxon>
        <taxon>Chytridiomycota incertae sedis</taxon>
        <taxon>Chytridiomycetes</taxon>
        <taxon>Chytridiomycetes incertae sedis</taxon>
        <taxon>Blyttiomyces</taxon>
    </lineage>
</organism>
<evidence type="ECO:0000256" key="2">
    <source>
        <dbReference type="RuleBase" id="RU000384"/>
    </source>
</evidence>
<dbReference type="Proteomes" id="UP000269721">
    <property type="component" value="Unassembled WGS sequence"/>
</dbReference>
<dbReference type="InterPro" id="IPR014746">
    <property type="entry name" value="Gln_synth/guanido_kin_cat_dom"/>
</dbReference>
<dbReference type="PANTHER" id="PTHR42974">
    <property type="entry name" value="GLUTAMINE SYNTHETASE"/>
    <property type="match status" value="1"/>
</dbReference>
<evidence type="ECO:0000313" key="6">
    <source>
        <dbReference type="Proteomes" id="UP000269721"/>
    </source>
</evidence>
<dbReference type="Gene3D" id="1.20.120.1560">
    <property type="match status" value="1"/>
</dbReference>
<dbReference type="SMART" id="SM01230">
    <property type="entry name" value="Gln-synt_C"/>
    <property type="match status" value="1"/>
</dbReference>
<dbReference type="SUPFAM" id="SSF55931">
    <property type="entry name" value="Glutamine synthetase/guanido kinase"/>
    <property type="match status" value="1"/>
</dbReference>
<proteinExistence type="inferred from homology"/>
<dbReference type="Gene3D" id="3.30.590.10">
    <property type="entry name" value="Glutamine synthetase/guanido kinase, catalytic domain"/>
    <property type="match status" value="1"/>
</dbReference>
<dbReference type="OrthoDB" id="415358at2759"/>
<dbReference type="InterPro" id="IPR040577">
    <property type="entry name" value="Gln-synt_C"/>
</dbReference>
<name>A0A4V1ISJ9_9FUNG</name>
<comment type="similarity">
    <text evidence="1 2">Belongs to the glutamine synthetase family.</text>
</comment>
<dbReference type="InterPro" id="IPR008147">
    <property type="entry name" value="Gln_synt_N"/>
</dbReference>
<dbReference type="GO" id="GO:0006542">
    <property type="term" value="P:glutamine biosynthetic process"/>
    <property type="evidence" value="ECO:0007669"/>
    <property type="project" value="InterPro"/>
</dbReference>
<accession>A0A4V1ISJ9</accession>
<evidence type="ECO:0000259" key="3">
    <source>
        <dbReference type="PROSITE" id="PS51986"/>
    </source>
</evidence>
<sequence length="729" mass="80138">MSQAARIAALQDTTARPGRTVEWPQVNGSPAYVSKTFGVNVFSLKTLAETLPKSVYARFIQQIKGRQTLDRPTADAVAHAVRVWAQDRGATHFTHWFQPQTGTTAEKHDCFLTMKTVFSGGIEETTAIDAFSGSQLLQSEPDASSFPNGGMRTTFEARGYTIWDTTSPMFLRKGPHGTSILYIPSVFISYNGEALDEKTILLRSSEVLSNAAVKLLNLLGDKESKRVYATLGTEQEFFLIDRSLYNLRPDLKITGRTLLGVVPPKHQQLEDHYFGQIPSRVLAALSECELDLYKLGVPIKTRHNEVAPNQFEMAPIFEEASVAVDHNLLTMETLHQVAHRHKLKVLFHEKPFKGVNGSGKHCNWSLSTDQGDNLLDPTLKPETNYRFLLFLVATLDAVHKHGGLLRASIASASNEHRLGANEAPPGIVSAFLGDHLNEVLNSIEENRSVRNFSQPHLQTVKVGGTVLDVKVSTLPTIARDLTDRNRTSPFAFTGNKFEFRAAGSKQSPSLPIVLLNAAVTASITEVTEALIKQKGAKAEPSIDDILSVVRVYITQSKNIRFEGNNYSDEWVKEAEKRGLPNIRSCPVAFRQLLEAKNASLLISLGILTDGELKSRFHILMEKYAKDLLIEANTLKTMVLQGVLPAAFSYRKELTDSLVGQKALGLDFSASPEKSLLDLLTKLTADVQAAANTLVAAIDRINGLEGDEQADAAGTELTVILEDVRSKTDA</sequence>
<dbReference type="AlphaFoldDB" id="A0A4V1ISJ9"/>
<evidence type="ECO:0000259" key="4">
    <source>
        <dbReference type="PROSITE" id="PS51987"/>
    </source>
</evidence>
<dbReference type="EMBL" id="KZ994106">
    <property type="protein sequence ID" value="RKO93817.1"/>
    <property type="molecule type" value="Genomic_DNA"/>
</dbReference>
<dbReference type="InterPro" id="IPR008146">
    <property type="entry name" value="Gln_synth_cat_dom"/>
</dbReference>
<feature type="domain" description="GS beta-grasp" evidence="3">
    <location>
        <begin position="91"/>
        <end position="192"/>
    </location>
</feature>
<dbReference type="GO" id="GO:0004356">
    <property type="term" value="F:glutamine synthetase activity"/>
    <property type="evidence" value="ECO:0007669"/>
    <property type="project" value="InterPro"/>
</dbReference>
<dbReference type="InterPro" id="IPR027303">
    <property type="entry name" value="Gln_synth_gly_rich_site"/>
</dbReference>
<keyword evidence="6" id="KW-1185">Reference proteome</keyword>
<evidence type="ECO:0000256" key="1">
    <source>
        <dbReference type="PROSITE-ProRule" id="PRU01330"/>
    </source>
</evidence>
<dbReference type="PANTHER" id="PTHR42974:SF1">
    <property type="entry name" value="TYPE-3 GLUTAMINE SYNTHETASE"/>
    <property type="match status" value="1"/>
</dbReference>
<dbReference type="InterPro" id="IPR052725">
    <property type="entry name" value="GS_Type-3"/>
</dbReference>
<dbReference type="Pfam" id="PF18318">
    <property type="entry name" value="Gln-synt_C-ter"/>
    <property type="match status" value="1"/>
</dbReference>
<evidence type="ECO:0000313" key="5">
    <source>
        <dbReference type="EMBL" id="RKO93817.1"/>
    </source>
</evidence>
<dbReference type="Pfam" id="PF00120">
    <property type="entry name" value="Gln-synt_C"/>
    <property type="match status" value="1"/>
</dbReference>
<dbReference type="PROSITE" id="PS51986">
    <property type="entry name" value="GS_BETA_GRASP"/>
    <property type="match status" value="1"/>
</dbReference>
<dbReference type="InterPro" id="IPR022147">
    <property type="entry name" value="GSIII_N"/>
</dbReference>
<gene>
    <name evidence="5" type="ORF">BDK51DRAFT_44241</name>
</gene>
<reference evidence="6" key="1">
    <citation type="journal article" date="2018" name="Nat. Microbiol.">
        <title>Leveraging single-cell genomics to expand the fungal tree of life.</title>
        <authorList>
            <person name="Ahrendt S.R."/>
            <person name="Quandt C.A."/>
            <person name="Ciobanu D."/>
            <person name="Clum A."/>
            <person name="Salamov A."/>
            <person name="Andreopoulos B."/>
            <person name="Cheng J.F."/>
            <person name="Woyke T."/>
            <person name="Pelin A."/>
            <person name="Henrissat B."/>
            <person name="Reynolds N.K."/>
            <person name="Benny G.L."/>
            <person name="Smith M.E."/>
            <person name="James T.Y."/>
            <person name="Grigoriev I.V."/>
        </authorList>
    </citation>
    <scope>NUCLEOTIDE SEQUENCE [LARGE SCALE GENOMIC DNA]</scope>
</reference>
<dbReference type="PROSITE" id="PS51987">
    <property type="entry name" value="GS_CATALYTIC"/>
    <property type="match status" value="1"/>
</dbReference>
<protein>
    <submittedName>
        <fullName evidence="5">Uncharacterized protein</fullName>
    </submittedName>
</protein>
<dbReference type="Pfam" id="PF12437">
    <property type="entry name" value="GSIII_N"/>
    <property type="match status" value="1"/>
</dbReference>
<dbReference type="PROSITE" id="PS00181">
    <property type="entry name" value="GLNA_ATP"/>
    <property type="match status" value="1"/>
</dbReference>
<feature type="domain" description="GS catalytic" evidence="4">
    <location>
        <begin position="197"/>
        <end position="642"/>
    </location>
</feature>